<dbReference type="SUPFAM" id="SSF101898">
    <property type="entry name" value="NHL repeat"/>
    <property type="match status" value="1"/>
</dbReference>
<evidence type="ECO:0000313" key="3">
    <source>
        <dbReference type="Proteomes" id="UP000256864"/>
    </source>
</evidence>
<dbReference type="InterPro" id="IPR011042">
    <property type="entry name" value="6-blade_b-propeller_TolB-like"/>
</dbReference>
<dbReference type="InterPro" id="IPR010620">
    <property type="entry name" value="SBBP_repeat"/>
</dbReference>
<dbReference type="PANTHER" id="PTHR35580">
    <property type="entry name" value="CELL SURFACE GLYCOPROTEIN (S-LAYER PROTEIN)-LIKE PROTEIN"/>
    <property type="match status" value="1"/>
</dbReference>
<accession>A0A371NBP3</accession>
<comment type="caution">
    <text evidence="2">The sequence shown here is derived from an EMBL/GenBank/DDBJ whole genome shotgun (WGS) entry which is preliminary data.</text>
</comment>
<dbReference type="InterPro" id="IPR011635">
    <property type="entry name" value="CARDB"/>
</dbReference>
<dbReference type="PANTHER" id="PTHR35580:SF1">
    <property type="entry name" value="PHYTASE-LIKE DOMAIN-CONTAINING PROTEIN"/>
    <property type="match status" value="1"/>
</dbReference>
<evidence type="ECO:0000259" key="1">
    <source>
        <dbReference type="Pfam" id="PF07705"/>
    </source>
</evidence>
<organism evidence="2 3">
    <name type="scientific">Methanothermobacter defluvii</name>
    <dbReference type="NCBI Taxonomy" id="49339"/>
    <lineage>
        <taxon>Archaea</taxon>
        <taxon>Methanobacteriati</taxon>
        <taxon>Methanobacteriota</taxon>
        <taxon>Methanomada group</taxon>
        <taxon>Methanobacteria</taxon>
        <taxon>Methanobacteriales</taxon>
        <taxon>Methanobacteriaceae</taxon>
        <taxon>Methanothermobacter</taxon>
    </lineage>
</organism>
<feature type="domain" description="CARDB" evidence="1">
    <location>
        <begin position="1109"/>
        <end position="1182"/>
    </location>
</feature>
<name>A0A371NBP3_9EURY</name>
<gene>
    <name evidence="2" type="ORF">C7452_1391</name>
</gene>
<dbReference type="InterPro" id="IPR052918">
    <property type="entry name" value="Motility_Chemotaxis_Reg"/>
</dbReference>
<reference evidence="2 3" key="1">
    <citation type="submission" date="2018-07" db="EMBL/GenBank/DDBJ databases">
        <title>Genomic Encyclopedia of Type Strains, Phase IV (KMG-IV): sequencing the most valuable type-strain genomes for metagenomic binning, comparative biology and taxonomic classification.</title>
        <authorList>
            <person name="Goeker M."/>
        </authorList>
    </citation>
    <scope>NUCLEOTIDE SEQUENCE [LARGE SCALE GENOMIC DNA]</scope>
    <source>
        <strain evidence="2 3">DSM 7466</strain>
    </source>
</reference>
<dbReference type="Gene3D" id="2.60.40.10">
    <property type="entry name" value="Immunoglobulins"/>
    <property type="match status" value="3"/>
</dbReference>
<evidence type="ECO:0000313" key="2">
    <source>
        <dbReference type="EMBL" id="REE26426.1"/>
    </source>
</evidence>
<dbReference type="Pfam" id="PF07705">
    <property type="entry name" value="CARDB"/>
    <property type="match status" value="1"/>
</dbReference>
<protein>
    <submittedName>
        <fullName evidence="2">CARDB protein</fullName>
    </submittedName>
</protein>
<dbReference type="Pfam" id="PF06739">
    <property type="entry name" value="SBBP"/>
    <property type="match status" value="7"/>
</dbReference>
<proteinExistence type="predicted"/>
<dbReference type="Proteomes" id="UP000256864">
    <property type="component" value="Unassembled WGS sequence"/>
</dbReference>
<keyword evidence="3" id="KW-1185">Reference proteome</keyword>
<dbReference type="InterPro" id="IPR013783">
    <property type="entry name" value="Ig-like_fold"/>
</dbReference>
<sequence length="1408" mass="152683">MGGDKIDLYKRFSILFCTIFLLLILQGTVAAESNYTVDYSTYLGDKVVDEARDVYVDDSGYIYVTGSTHVNGSKDVFVTKFNVTREVIYHTILTDTSGDDWGHRIVADGDGYAYVVGEINHDGLKVADAFISKIDPSGKEVKRVYIGGSGYDVAKGLAIDYEGNIYVSGYTISTVLNVSELGGGTARVPGTNPNATPLTDWTYHGGYDAFLARFDQDLNPVNLRYFGGSWDDYCQGIAIDYAGNIYITGYTYSDDFPVTFDAISGDKRGTTDIFLSRFTPDLNCDYSTYLGGSGPDFCYSIISRDSRIYLAGKTNSSDFPVTPNAYQKTRNGSSDGFIMVFNDYSVEYSTYLGGRGDDSINDITQDILGNLYLTGWTGSDNFPLTPGAYDSSLSGVDAFVMKFSIPKGVLYSSYLGGIEADQGYGVAVDRYQNIYVAGKTWSSNFTVTPDACKKNLTGLSDGFLTRFTPFIISNISVTPLNGTGPLTVTLRGNITNCGDSTGWYRLDLYINGYRTAGKWVEVGSLETEPFEFEYTLRNSRAYSVGVNNFPPATVRVFLGPLIIPENLRVTPSGGQEPLKVNVTADLVNYGDLPDSYTAELYIDGVLLDSRNVTVNASSRTTVSFNRTLAAGLYEITINDLEPELVYVMEGEKFYIENFTLTPQSGAAPLTVTVSAMITNIDSNPRSYTATIYVNGVPDHTKVLNIPGESTVPFSTSILLPDRGLYTISLNNNVSGTVRVLSEANFTLSNVTVSPVEGKSPLNVTVTAIVRNNGDLAGDFAVTLYLDDVAWETRTVSVPGKSSVLVSFKKELAFPGEYRLRLNSGTDVTIRVLEPDPTITGFNVTPVTGPAPLSVRASLNVTNPHDLVIGFTARLMVDGVVVQENIVSLSPGETREIAMGTLLTPGNHTVGINEFSKIVRVLRPASITLSDLRVTPSSGFSPLTITATATARNTGEVDGNYTAVLYINGLAVDEKNVTVGAGRSVQVAFNHTIENAGIYLAGIGSLTPLDVRVLSEPAISNLSATPLTGVSPHRIIVTALVSTTEEGSGNYTAGLYIDGVNVQNRTVRVTGPGSVLVSFTADISEPGEHQVTVNSLSPVTVRVLRPATFIVDSLTVSPSTGVIPFRVNASVRVTNIGDIAGNYTARLYIDGVNVQNRTVNVPAGGDVTVSFTYNITQRGNHTVWIDNPPGINVNALKPATLEIRSFSVTPGSAVGSVNANVSAEIENSGDLEGEFSIPFYLNGSLIRNETIRLGPGERGNINFQQYLSGPGVYTFSLGNLRNSTVYVNPARRTYSFTFRNTGKYTTTVTYYVTVYSSTGAKLGYRTFKFTLKPGRSYSATIGYYPYDARIVTTRKIYNPSRYTRTIKLSETFRADTLSATLNYSNTIRGYRYVYITKTFRAVNMRITVT</sequence>
<dbReference type="EMBL" id="QREL01000002">
    <property type="protein sequence ID" value="REE26426.1"/>
    <property type="molecule type" value="Genomic_DNA"/>
</dbReference>
<dbReference type="Gene3D" id="2.120.10.30">
    <property type="entry name" value="TolB, C-terminal domain"/>
    <property type="match status" value="1"/>
</dbReference>